<evidence type="ECO:0000259" key="3">
    <source>
        <dbReference type="PROSITE" id="PS50883"/>
    </source>
</evidence>
<dbReference type="InterPro" id="IPR050706">
    <property type="entry name" value="Cyclic-di-GMP_PDE-like"/>
</dbReference>
<dbReference type="RefSeq" id="WP_217682807.1">
    <property type="nucleotide sequence ID" value="NZ_JAHRGL010000057.1"/>
</dbReference>
<dbReference type="PROSITE" id="PS50887">
    <property type="entry name" value="GGDEF"/>
    <property type="match status" value="1"/>
</dbReference>
<name>A0ABS6N177_9GAMM</name>
<dbReference type="PANTHER" id="PTHR33121">
    <property type="entry name" value="CYCLIC DI-GMP PHOSPHODIESTERASE PDEF"/>
    <property type="match status" value="1"/>
</dbReference>
<evidence type="ECO:0000256" key="1">
    <source>
        <dbReference type="SAM" id="Coils"/>
    </source>
</evidence>
<dbReference type="NCBIfam" id="TIGR00254">
    <property type="entry name" value="GGDEF"/>
    <property type="match status" value="1"/>
</dbReference>
<keyword evidence="2" id="KW-1133">Transmembrane helix</keyword>
<dbReference type="Pfam" id="PF00990">
    <property type="entry name" value="GGDEF"/>
    <property type="match status" value="1"/>
</dbReference>
<evidence type="ECO:0000256" key="2">
    <source>
        <dbReference type="SAM" id="Phobius"/>
    </source>
</evidence>
<accession>A0ABS6N177</accession>
<dbReference type="InterPro" id="IPR001633">
    <property type="entry name" value="EAL_dom"/>
</dbReference>
<dbReference type="PROSITE" id="PS50885">
    <property type="entry name" value="HAMP"/>
    <property type="match status" value="1"/>
</dbReference>
<evidence type="ECO:0000313" key="6">
    <source>
        <dbReference type="EMBL" id="MBV2134366.1"/>
    </source>
</evidence>
<keyword evidence="1" id="KW-0175">Coiled coil</keyword>
<keyword evidence="2" id="KW-0472">Membrane</keyword>
<organism evidence="6 7">
    <name type="scientific">Geopseudomonas aromaticivorans</name>
    <dbReference type="NCBI Taxonomy" id="2849492"/>
    <lineage>
        <taxon>Bacteria</taxon>
        <taxon>Pseudomonadati</taxon>
        <taxon>Pseudomonadota</taxon>
        <taxon>Gammaproteobacteria</taxon>
        <taxon>Pseudomonadales</taxon>
        <taxon>Pseudomonadaceae</taxon>
        <taxon>Geopseudomonas</taxon>
    </lineage>
</organism>
<feature type="domain" description="EAL" evidence="3">
    <location>
        <begin position="422"/>
        <end position="676"/>
    </location>
</feature>
<gene>
    <name evidence="6" type="ORF">KRX52_16420</name>
</gene>
<dbReference type="CDD" id="cd01949">
    <property type="entry name" value="GGDEF"/>
    <property type="match status" value="1"/>
</dbReference>
<dbReference type="PROSITE" id="PS50883">
    <property type="entry name" value="EAL"/>
    <property type="match status" value="1"/>
</dbReference>
<proteinExistence type="predicted"/>
<comment type="caution">
    <text evidence="6">The sequence shown here is derived from an EMBL/GenBank/DDBJ whole genome shotgun (WGS) entry which is preliminary data.</text>
</comment>
<dbReference type="SMART" id="SM00052">
    <property type="entry name" value="EAL"/>
    <property type="match status" value="1"/>
</dbReference>
<protein>
    <submittedName>
        <fullName evidence="6">EAL domain-containing protein</fullName>
    </submittedName>
</protein>
<dbReference type="InterPro" id="IPR003660">
    <property type="entry name" value="HAMP_dom"/>
</dbReference>
<feature type="transmembrane region" description="Helical" evidence="2">
    <location>
        <begin position="159"/>
        <end position="179"/>
    </location>
</feature>
<dbReference type="Proteomes" id="UP000813068">
    <property type="component" value="Unassembled WGS sequence"/>
</dbReference>
<keyword evidence="7" id="KW-1185">Reference proteome</keyword>
<sequence>MSSDARQTLSHRLLGLALLVAIALDLLFSGAQIAYDLRQTRQAIDRDAAQLLDMFRDASIKAAYRRDQSLALRVVQGLLDHPGVHQARIDDDNDAPLALRERVAGAAAQTWLSDQLFGREQRFGLRLIGPAPRHEHYGELALTLDSSERRDEFFANSRFILVTAMTRVLLLGLALLLLYRWQLSRPLARLLEHLAHIDPERPDHNPLAPPKGHEHDELGRWADSINRLLATIAGHNRQRRETESNLLRMTQFDLLTGLPNRQLLQQQLEQLLRDASHTQSRVAVFCLGLDDFNTVNEKYGYQTGDRLLVAVAERLRALDRRLGSLARLGGDQFALIQIAFEQTYEVAELAQQILDDLARPLHIDRHAISLQATLGITLYPEDGESTERLLLRAEQTMTLAKQGASNHYQFYIASLDREIRRQRALEHDLRQALHNGQLELYYQPQVSNPGQQAVAVEALLRWRHPQQGFIPPDQFIPLAEQNGLILEIGDWVLERACRQLHDWHAQGLAGLRMAVNLSTAQLRNEKLPRQIANLTQRYRLPPYSLELEVTETGLMADVASAAQRLLSLRLAKVLLAIDDFGTGYSSLSYLKTLPLDKIKIDKSFVRDLTRDEDDATLVRSIIQLAHNLNMKVIAEGVETAEQEAYLLAHGCSEGQGYLYCRPLPALEVTQYLFNATRRSSAAARQP</sequence>
<dbReference type="InterPro" id="IPR000160">
    <property type="entry name" value="GGDEF_dom"/>
</dbReference>
<dbReference type="SMART" id="SM00267">
    <property type="entry name" value="GGDEF"/>
    <property type="match status" value="1"/>
</dbReference>
<evidence type="ECO:0000313" key="7">
    <source>
        <dbReference type="Proteomes" id="UP000813068"/>
    </source>
</evidence>
<dbReference type="CDD" id="cd01948">
    <property type="entry name" value="EAL"/>
    <property type="match status" value="1"/>
</dbReference>
<feature type="domain" description="GGDEF" evidence="5">
    <location>
        <begin position="280"/>
        <end position="413"/>
    </location>
</feature>
<dbReference type="PANTHER" id="PTHR33121:SF71">
    <property type="entry name" value="OXYGEN SENSOR PROTEIN DOSP"/>
    <property type="match status" value="1"/>
</dbReference>
<dbReference type="Pfam" id="PF00563">
    <property type="entry name" value="EAL"/>
    <property type="match status" value="1"/>
</dbReference>
<evidence type="ECO:0000259" key="5">
    <source>
        <dbReference type="PROSITE" id="PS50887"/>
    </source>
</evidence>
<feature type="coiled-coil region" evidence="1">
    <location>
        <begin position="225"/>
        <end position="281"/>
    </location>
</feature>
<reference evidence="6 7" key="1">
    <citation type="submission" date="2021-06" db="EMBL/GenBank/DDBJ databases">
        <title>Differences between aerobic and microaerobic xylene degrading microbial communities.</title>
        <authorList>
            <person name="Banerjee S."/>
            <person name="Tancsics A."/>
        </authorList>
    </citation>
    <scope>NUCLEOTIDE SEQUENCE [LARGE SCALE GENOMIC DNA]</scope>
    <source>
        <strain evidence="6 7">MAP12</strain>
    </source>
</reference>
<evidence type="ECO:0000259" key="4">
    <source>
        <dbReference type="PROSITE" id="PS50885"/>
    </source>
</evidence>
<feature type="domain" description="HAMP" evidence="4">
    <location>
        <begin position="181"/>
        <end position="237"/>
    </location>
</feature>
<keyword evidence="2" id="KW-0812">Transmembrane</keyword>
<dbReference type="EMBL" id="JAHRGL010000057">
    <property type="protein sequence ID" value="MBV2134366.1"/>
    <property type="molecule type" value="Genomic_DNA"/>
</dbReference>